<organism evidence="2 3">
    <name type="scientific">Albidovulum marisflavi</name>
    <dbReference type="NCBI Taxonomy" id="2984159"/>
    <lineage>
        <taxon>Bacteria</taxon>
        <taxon>Pseudomonadati</taxon>
        <taxon>Pseudomonadota</taxon>
        <taxon>Alphaproteobacteria</taxon>
        <taxon>Rhodobacterales</taxon>
        <taxon>Paracoccaceae</taxon>
        <taxon>Albidovulum</taxon>
    </lineage>
</organism>
<evidence type="ECO:0000313" key="2">
    <source>
        <dbReference type="EMBL" id="MCV2870652.1"/>
    </source>
</evidence>
<dbReference type="InterPro" id="IPR036086">
    <property type="entry name" value="ParB/Sulfiredoxin_sf"/>
</dbReference>
<dbReference type="SMART" id="SM00470">
    <property type="entry name" value="ParB"/>
    <property type="match status" value="1"/>
</dbReference>
<evidence type="ECO:0000313" key="3">
    <source>
        <dbReference type="Proteomes" id="UP001652542"/>
    </source>
</evidence>
<sequence>MSVLREITAGPLAPVDPSDVRAGAVPQLMWVKIADLVVDDRFQRPLNKANWNAIDRIARAFSWGKFAPVVAAPIEGGRYALIDGQHRAHAAHLCGFDSVPAMVVVLTPEAQAASFAAINGNVTQISAFHVYKAALAAGERWAGECRDAVAAAGCELMTYYASRAAKKPGQVYCVSLVRRMVAAGKAPVVTRGLAALAASDFHGIEAFADRVLDPWFAAIEAVPAATAEGLVAFCRDEDLVDIRDRMGIVSQRPENRGRSARELTASVLAAMLKRRFADQTLPAIASTDESALAARMAAEAAAARKRMRAIT</sequence>
<reference evidence="2 3" key="1">
    <citation type="submission" date="2022-10" db="EMBL/GenBank/DDBJ databases">
        <title>Defluviimonas sp. nov., isolated from ocean surface water.</title>
        <authorList>
            <person name="He W."/>
            <person name="Wang L."/>
            <person name="Zhang D.-F."/>
        </authorList>
    </citation>
    <scope>NUCLEOTIDE SEQUENCE [LARGE SCALE GENOMIC DNA]</scope>
    <source>
        <strain evidence="2 3">WL0002</strain>
    </source>
</reference>
<dbReference type="Proteomes" id="UP001652542">
    <property type="component" value="Unassembled WGS sequence"/>
</dbReference>
<dbReference type="CDD" id="cd16387">
    <property type="entry name" value="ParB_N_Srx"/>
    <property type="match status" value="1"/>
</dbReference>
<dbReference type="RefSeq" id="WP_263736330.1">
    <property type="nucleotide sequence ID" value="NZ_JAOWKY010000008.1"/>
</dbReference>
<dbReference type="InterPro" id="IPR003115">
    <property type="entry name" value="ParB_N"/>
</dbReference>
<accession>A0ABT2ZI05</accession>
<gene>
    <name evidence="2" type="ORF">OEW28_18725</name>
</gene>
<proteinExistence type="predicted"/>
<dbReference type="EMBL" id="JAOWKY010000008">
    <property type="protein sequence ID" value="MCV2870652.1"/>
    <property type="molecule type" value="Genomic_DNA"/>
</dbReference>
<name>A0ABT2ZI05_9RHOB</name>
<protein>
    <submittedName>
        <fullName evidence="2">ParB N-terminal domain-containing protein</fullName>
    </submittedName>
</protein>
<feature type="domain" description="ParB-like N-terminal" evidence="1">
    <location>
        <begin position="29"/>
        <end position="122"/>
    </location>
</feature>
<comment type="caution">
    <text evidence="2">The sequence shown here is derived from an EMBL/GenBank/DDBJ whole genome shotgun (WGS) entry which is preliminary data.</text>
</comment>
<dbReference type="Gene3D" id="3.90.1530.10">
    <property type="entry name" value="Conserved hypothetical protein from pyrococcus furiosus pfu- 392566-001, ParB domain"/>
    <property type="match status" value="1"/>
</dbReference>
<dbReference type="SUPFAM" id="SSF110849">
    <property type="entry name" value="ParB/Sulfiredoxin"/>
    <property type="match status" value="1"/>
</dbReference>
<dbReference type="Pfam" id="PF02195">
    <property type="entry name" value="ParB_N"/>
    <property type="match status" value="1"/>
</dbReference>
<keyword evidence="3" id="KW-1185">Reference proteome</keyword>
<evidence type="ECO:0000259" key="1">
    <source>
        <dbReference type="SMART" id="SM00470"/>
    </source>
</evidence>